<dbReference type="NCBIfam" id="TIGR01891">
    <property type="entry name" value="amidohydrolases"/>
    <property type="match status" value="1"/>
</dbReference>
<dbReference type="Gene3D" id="3.30.70.360">
    <property type="match status" value="1"/>
</dbReference>
<feature type="domain" description="Peptidase M20 dimerisation" evidence="3">
    <location>
        <begin position="190"/>
        <end position="285"/>
    </location>
</feature>
<evidence type="ECO:0000256" key="2">
    <source>
        <dbReference type="PIRSR" id="PIRSR005962-1"/>
    </source>
</evidence>
<keyword evidence="5" id="KW-1185">Reference proteome</keyword>
<reference evidence="4 5" key="1">
    <citation type="submission" date="2020-07" db="EMBL/GenBank/DDBJ databases">
        <title>Alkalicella. sp. LB2 genome.</title>
        <authorList>
            <person name="Postec A."/>
            <person name="Quemeneur M."/>
        </authorList>
    </citation>
    <scope>NUCLEOTIDE SEQUENCE [LARGE SCALE GENOMIC DNA]</scope>
    <source>
        <strain evidence="4 5">LB2</strain>
    </source>
</reference>
<dbReference type="InterPro" id="IPR011650">
    <property type="entry name" value="Peptidase_M20_dimer"/>
</dbReference>
<keyword evidence="2" id="KW-0479">Metal-binding</keyword>
<dbReference type="InterPro" id="IPR017439">
    <property type="entry name" value="Amidohydrolase"/>
</dbReference>
<sequence>MSFVEDIKGLEEEIIKWRRWFHQHPGVGFDVEETSNEIEKNLREIGYRDIKRYARTGVVAYLEKHKDFKTVAIRADIDALPILEENNVEYISKYPGKMHGCGHDAHAAMALGAAKYLYLNKEKLGVNVLFIFQPGEEGYGGAEAMLKEGLFEDYPYDYVFGCHIGLIFPELDGGQIGISYEPIMAATREFEVAIKGFGGHGAMPQNTVDPIVIAANIITSVQTIVSRNLAPTDTAIVTFGSIQGGTAHNIIPEQVNLAGTIRYLNEESGSKIETRFKEILEGVSKAYGGEFELVFKSGYPAVVNNGEMVNIVKEKLIHIFPEDDIIELKKPTMGGEDMSYFLERAPGCFFFLGGANEEKGITYPHHHPKFNIDEGILWKGTAAFCQLVLNINSI</sequence>
<proteinExistence type="predicted"/>
<dbReference type="SUPFAM" id="SSF53187">
    <property type="entry name" value="Zn-dependent exopeptidases"/>
    <property type="match status" value="1"/>
</dbReference>
<keyword evidence="1 4" id="KW-0378">Hydrolase</keyword>
<feature type="binding site" evidence="2">
    <location>
        <position position="163"/>
    </location>
    <ligand>
        <name>Mn(2+)</name>
        <dbReference type="ChEBI" id="CHEBI:29035"/>
        <label>2</label>
    </ligand>
</feature>
<evidence type="ECO:0000259" key="3">
    <source>
        <dbReference type="Pfam" id="PF07687"/>
    </source>
</evidence>
<feature type="binding site" evidence="2">
    <location>
        <position position="101"/>
    </location>
    <ligand>
        <name>Mn(2+)</name>
        <dbReference type="ChEBI" id="CHEBI:29035"/>
        <label>2</label>
    </ligand>
</feature>
<name>A0A7G9W733_ALKCA</name>
<protein>
    <submittedName>
        <fullName evidence="4">Amidohydrolase</fullName>
    </submittedName>
</protein>
<dbReference type="AlphaFoldDB" id="A0A7G9W733"/>
<accession>A0A7G9W733</accession>
<feature type="binding site" evidence="2">
    <location>
        <position position="103"/>
    </location>
    <ligand>
        <name>Mn(2+)</name>
        <dbReference type="ChEBI" id="CHEBI:29035"/>
        <label>2</label>
    </ligand>
</feature>
<dbReference type="GO" id="GO:0050118">
    <property type="term" value="F:N-acetyldiaminopimelate deacetylase activity"/>
    <property type="evidence" value="ECO:0007669"/>
    <property type="project" value="UniProtKB-ARBA"/>
</dbReference>
<evidence type="ECO:0000256" key="1">
    <source>
        <dbReference type="ARBA" id="ARBA00022801"/>
    </source>
</evidence>
<dbReference type="SUPFAM" id="SSF55031">
    <property type="entry name" value="Bacterial exopeptidase dimerisation domain"/>
    <property type="match status" value="1"/>
</dbReference>
<dbReference type="InterPro" id="IPR002933">
    <property type="entry name" value="Peptidase_M20"/>
</dbReference>
<dbReference type="RefSeq" id="WP_213168232.1">
    <property type="nucleotide sequence ID" value="NZ_CP058559.1"/>
</dbReference>
<dbReference type="PANTHER" id="PTHR11014">
    <property type="entry name" value="PEPTIDASE M20 FAMILY MEMBER"/>
    <property type="match status" value="1"/>
</dbReference>
<evidence type="ECO:0000313" key="4">
    <source>
        <dbReference type="EMBL" id="QNO14495.1"/>
    </source>
</evidence>
<evidence type="ECO:0000313" key="5">
    <source>
        <dbReference type="Proteomes" id="UP000516160"/>
    </source>
</evidence>
<gene>
    <name evidence="4" type="ORF">HYG86_06750</name>
</gene>
<dbReference type="Gene3D" id="3.40.630.10">
    <property type="entry name" value="Zn peptidases"/>
    <property type="match status" value="1"/>
</dbReference>
<dbReference type="FunFam" id="3.30.70.360:FF:000001">
    <property type="entry name" value="N-acetyldiaminopimelate deacetylase"/>
    <property type="match status" value="1"/>
</dbReference>
<dbReference type="KEGG" id="acae:HYG86_06750"/>
<feature type="binding site" evidence="2">
    <location>
        <position position="366"/>
    </location>
    <ligand>
        <name>Mn(2+)</name>
        <dbReference type="ChEBI" id="CHEBI:29035"/>
        <label>2</label>
    </ligand>
</feature>
<dbReference type="PIRSF" id="PIRSF005962">
    <property type="entry name" value="Pept_M20D_amidohydro"/>
    <property type="match status" value="1"/>
</dbReference>
<organism evidence="4 5">
    <name type="scientific">Alkalicella caledoniensis</name>
    <dbReference type="NCBI Taxonomy" id="2731377"/>
    <lineage>
        <taxon>Bacteria</taxon>
        <taxon>Bacillati</taxon>
        <taxon>Bacillota</taxon>
        <taxon>Clostridia</taxon>
        <taxon>Eubacteriales</taxon>
        <taxon>Proteinivoracaceae</taxon>
        <taxon>Alkalicella</taxon>
    </lineage>
</organism>
<dbReference type="EMBL" id="CP058559">
    <property type="protein sequence ID" value="QNO14495.1"/>
    <property type="molecule type" value="Genomic_DNA"/>
</dbReference>
<keyword evidence="2" id="KW-0464">Manganese</keyword>
<dbReference type="PANTHER" id="PTHR11014:SF63">
    <property type="entry name" value="METALLOPEPTIDASE, PUTATIVE (AFU_ORTHOLOGUE AFUA_6G09600)-RELATED"/>
    <property type="match status" value="1"/>
</dbReference>
<feature type="binding site" evidence="2">
    <location>
        <position position="137"/>
    </location>
    <ligand>
        <name>Mn(2+)</name>
        <dbReference type="ChEBI" id="CHEBI:29035"/>
        <label>2</label>
    </ligand>
</feature>
<dbReference type="GO" id="GO:0046872">
    <property type="term" value="F:metal ion binding"/>
    <property type="evidence" value="ECO:0007669"/>
    <property type="project" value="UniProtKB-KW"/>
</dbReference>
<dbReference type="Pfam" id="PF07687">
    <property type="entry name" value="M20_dimer"/>
    <property type="match status" value="1"/>
</dbReference>
<dbReference type="Pfam" id="PF01546">
    <property type="entry name" value="Peptidase_M20"/>
    <property type="match status" value="1"/>
</dbReference>
<dbReference type="InterPro" id="IPR036264">
    <property type="entry name" value="Bact_exopeptidase_dim_dom"/>
</dbReference>
<dbReference type="GO" id="GO:0019877">
    <property type="term" value="P:diaminopimelate biosynthetic process"/>
    <property type="evidence" value="ECO:0007669"/>
    <property type="project" value="UniProtKB-ARBA"/>
</dbReference>
<comment type="cofactor">
    <cofactor evidence="2">
        <name>Mn(2+)</name>
        <dbReference type="ChEBI" id="CHEBI:29035"/>
    </cofactor>
    <text evidence="2">The Mn(2+) ion enhances activity.</text>
</comment>
<dbReference type="Proteomes" id="UP000516160">
    <property type="component" value="Chromosome"/>
</dbReference>